<protein>
    <recommendedName>
        <fullName evidence="3">DUF3244 domain-containing protein</fullName>
    </recommendedName>
</protein>
<accession>A0A7D5R7J6</accession>
<gene>
    <name evidence="1" type="ORF">C5F47_03710</name>
</gene>
<proteinExistence type="predicted"/>
<dbReference type="Proteomes" id="UP000509771">
    <property type="component" value="Chromosome"/>
</dbReference>
<evidence type="ECO:0008006" key="3">
    <source>
        <dbReference type="Google" id="ProtNLM"/>
    </source>
</evidence>
<dbReference type="AlphaFoldDB" id="A0A7D5R7J6"/>
<name>A0A7D5R7J6_9ARCH</name>
<dbReference type="GeneID" id="56059098"/>
<dbReference type="RefSeq" id="WP_179361563.1">
    <property type="nucleotide sequence ID" value="NZ_CP026993.1"/>
</dbReference>
<dbReference type="KEGG" id="ncl:C5F47_03710"/>
<dbReference type="EMBL" id="CP026993">
    <property type="protein sequence ID" value="QLH02723.1"/>
    <property type="molecule type" value="Genomic_DNA"/>
</dbReference>
<keyword evidence="2" id="KW-1185">Reference proteome</keyword>
<organism evidence="1 2">
    <name type="scientific">Nitrosopumilus cobalaminigenes</name>
    <dbReference type="NCBI Taxonomy" id="1470066"/>
    <lineage>
        <taxon>Archaea</taxon>
        <taxon>Nitrososphaerota</taxon>
        <taxon>Nitrososphaeria</taxon>
        <taxon>Nitrosopumilales</taxon>
        <taxon>Nitrosopumilaceae</taxon>
        <taxon>Nitrosopumilus</taxon>
    </lineage>
</organism>
<evidence type="ECO:0000313" key="2">
    <source>
        <dbReference type="Proteomes" id="UP000509771"/>
    </source>
</evidence>
<sequence length="127" mass="14483">MQSKVILPMLLGILVVGIAQTAFGQEVEKTPFIAVDEVEFQQPESKYNYQELTIIGFVENYNRGEEIVITITYPDKTIEEINTYASKKGEIYTLLHVTQDSQIGKHLVTLNYYENSLSTSFDILENQ</sequence>
<reference evidence="1 2" key="1">
    <citation type="submission" date="2018-02" db="EMBL/GenBank/DDBJ databases">
        <title>Complete genome of Nitrosopumilus cobalaminigenes HCA1.</title>
        <authorList>
            <person name="Qin W."/>
            <person name="Zheng Y."/>
            <person name="Stahl D.A."/>
        </authorList>
    </citation>
    <scope>NUCLEOTIDE SEQUENCE [LARGE SCALE GENOMIC DNA]</scope>
    <source>
        <strain evidence="1 2">HCA1</strain>
    </source>
</reference>
<evidence type="ECO:0000313" key="1">
    <source>
        <dbReference type="EMBL" id="QLH02723.1"/>
    </source>
</evidence>
<dbReference type="OrthoDB" id="3062at2157"/>